<organism evidence="3 4">
    <name type="scientific">Kordia aestuariivivens</name>
    <dbReference type="NCBI Taxonomy" id="2759037"/>
    <lineage>
        <taxon>Bacteria</taxon>
        <taxon>Pseudomonadati</taxon>
        <taxon>Bacteroidota</taxon>
        <taxon>Flavobacteriia</taxon>
        <taxon>Flavobacteriales</taxon>
        <taxon>Flavobacteriaceae</taxon>
        <taxon>Kordia</taxon>
    </lineage>
</organism>
<dbReference type="PANTHER" id="PTHR12277">
    <property type="entry name" value="ALPHA/BETA HYDROLASE DOMAIN-CONTAINING PROTEIN"/>
    <property type="match status" value="1"/>
</dbReference>
<evidence type="ECO:0000313" key="4">
    <source>
        <dbReference type="Proteomes" id="UP000619238"/>
    </source>
</evidence>
<dbReference type="PANTHER" id="PTHR12277:SF81">
    <property type="entry name" value="PROTEIN ABHD13"/>
    <property type="match status" value="1"/>
</dbReference>
<evidence type="ECO:0000313" key="3">
    <source>
        <dbReference type="EMBL" id="MBC8754910.1"/>
    </source>
</evidence>
<dbReference type="RefSeq" id="WP_187561962.1">
    <property type="nucleotide sequence ID" value="NZ_JACGWS010000005.1"/>
</dbReference>
<dbReference type="GO" id="GO:0016787">
    <property type="term" value="F:hydrolase activity"/>
    <property type="evidence" value="ECO:0007669"/>
    <property type="project" value="UniProtKB-KW"/>
</dbReference>
<name>A0ABR7Q8L9_9FLAO</name>
<proteinExistence type="predicted"/>
<dbReference type="InterPro" id="IPR029058">
    <property type="entry name" value="AB_hydrolase_fold"/>
</dbReference>
<dbReference type="Proteomes" id="UP000619238">
    <property type="component" value="Unassembled WGS sequence"/>
</dbReference>
<dbReference type="Gene3D" id="3.40.50.1820">
    <property type="entry name" value="alpha/beta hydrolase"/>
    <property type="match status" value="1"/>
</dbReference>
<dbReference type="EMBL" id="JACGWS010000005">
    <property type="protein sequence ID" value="MBC8754910.1"/>
    <property type="molecule type" value="Genomic_DNA"/>
</dbReference>
<keyword evidence="1" id="KW-0472">Membrane</keyword>
<feature type="domain" description="Serine aminopeptidase S33" evidence="2">
    <location>
        <begin position="71"/>
        <end position="194"/>
    </location>
</feature>
<keyword evidence="1" id="KW-0812">Transmembrane</keyword>
<evidence type="ECO:0000256" key="1">
    <source>
        <dbReference type="SAM" id="Phobius"/>
    </source>
</evidence>
<reference evidence="3 4" key="1">
    <citation type="submission" date="2020-07" db="EMBL/GenBank/DDBJ databases">
        <title>Description of Kordia aestuariivivens sp. nov., isolated from a tidal flat.</title>
        <authorList>
            <person name="Park S."/>
            <person name="Yoon J.-H."/>
        </authorList>
    </citation>
    <scope>NUCLEOTIDE SEQUENCE [LARGE SCALE GENOMIC DNA]</scope>
    <source>
        <strain evidence="3 4">YSTF-M3</strain>
    </source>
</reference>
<protein>
    <submittedName>
        <fullName evidence="3">Alpha/beta fold hydrolase</fullName>
    </submittedName>
</protein>
<dbReference type="InterPro" id="IPR022742">
    <property type="entry name" value="Hydrolase_4"/>
</dbReference>
<gene>
    <name evidence="3" type="ORF">H2O64_09530</name>
</gene>
<dbReference type="SUPFAM" id="SSF53474">
    <property type="entry name" value="alpha/beta-Hydrolases"/>
    <property type="match status" value="1"/>
</dbReference>
<accession>A0ABR7Q8L9</accession>
<feature type="transmembrane region" description="Helical" evidence="1">
    <location>
        <begin position="6"/>
        <end position="25"/>
    </location>
</feature>
<sequence length="286" mass="33475">MSYWAIGIIIFIIVYILANVALYFLQERFIFKAEKLPSDFKFDYENQLFDEYNIEVDPGVNINGIHFKVKNPKGVVLYLKGNSRSIKGWGKFAVDFTRHGFDVLMVDYRGYGKSTGKRTEAGIKRDLQYVYDRLKDQVDERFITLYGRSLGSGFATKLASNNNPRLLILDAPYYSVKHITKRFLPIMPMALILRFPVKTYRWIEYVKCPIKIIHGTSDKLIPFKTSVKLSKINPNWTRLYPVIDGGHNNMHTYPQYHRFLEEILHSELPKEIDPQTSSLNFRRKKE</sequence>
<evidence type="ECO:0000259" key="2">
    <source>
        <dbReference type="Pfam" id="PF12146"/>
    </source>
</evidence>
<dbReference type="Pfam" id="PF12146">
    <property type="entry name" value="Hydrolase_4"/>
    <property type="match status" value="1"/>
</dbReference>
<keyword evidence="4" id="KW-1185">Reference proteome</keyword>
<comment type="caution">
    <text evidence="3">The sequence shown here is derived from an EMBL/GenBank/DDBJ whole genome shotgun (WGS) entry which is preliminary data.</text>
</comment>
<keyword evidence="1" id="KW-1133">Transmembrane helix</keyword>
<keyword evidence="3" id="KW-0378">Hydrolase</keyword>